<protein>
    <submittedName>
        <fullName evidence="2">Secreted protein</fullName>
    </submittedName>
</protein>
<accession>A0A7I4Y9N3</accession>
<dbReference type="Proteomes" id="UP000025227">
    <property type="component" value="Unplaced"/>
</dbReference>
<name>A0A7I4Y9N3_HAECO</name>
<organism evidence="1 2">
    <name type="scientific">Haemonchus contortus</name>
    <name type="common">Barber pole worm</name>
    <dbReference type="NCBI Taxonomy" id="6289"/>
    <lineage>
        <taxon>Eukaryota</taxon>
        <taxon>Metazoa</taxon>
        <taxon>Ecdysozoa</taxon>
        <taxon>Nematoda</taxon>
        <taxon>Chromadorea</taxon>
        <taxon>Rhabditida</taxon>
        <taxon>Rhabditina</taxon>
        <taxon>Rhabditomorpha</taxon>
        <taxon>Strongyloidea</taxon>
        <taxon>Trichostrongylidae</taxon>
        <taxon>Haemonchus</taxon>
    </lineage>
</organism>
<evidence type="ECO:0000313" key="1">
    <source>
        <dbReference type="Proteomes" id="UP000025227"/>
    </source>
</evidence>
<dbReference type="AlphaFoldDB" id="A0A7I4Y9N3"/>
<keyword evidence="1" id="KW-1185">Reference proteome</keyword>
<dbReference type="WBParaSite" id="HCON_00062550-00001">
    <property type="protein sequence ID" value="HCON_00062550-00001"/>
    <property type="gene ID" value="HCON_00062550"/>
</dbReference>
<proteinExistence type="predicted"/>
<dbReference type="OrthoDB" id="10568926at2759"/>
<sequence length="105" mass="12036">MKTPKVFILLTISTLSLLCYFLYSTDQFSQAWQLVSLSGLHQKNQSDGTDIQNIQLSFKATTSSIFDTCPLVLYNHLDPQLLQFHLPDSNHMAKCRPYKPFTTLH</sequence>
<reference evidence="2" key="1">
    <citation type="submission" date="2020-12" db="UniProtKB">
        <authorList>
            <consortium name="WormBaseParasite"/>
        </authorList>
    </citation>
    <scope>IDENTIFICATION</scope>
    <source>
        <strain evidence="2">MHco3</strain>
    </source>
</reference>
<evidence type="ECO:0000313" key="2">
    <source>
        <dbReference type="WBParaSite" id="HCON_00062550-00001"/>
    </source>
</evidence>